<dbReference type="InterPro" id="IPR021997">
    <property type="entry name" value="SporV_AA"/>
</dbReference>
<dbReference type="EMBL" id="JAUIYO010000001">
    <property type="protein sequence ID" value="MFK2824265.1"/>
    <property type="molecule type" value="Genomic_DNA"/>
</dbReference>
<feature type="transmembrane region" description="Helical" evidence="1">
    <location>
        <begin position="147"/>
        <end position="165"/>
    </location>
</feature>
<comment type="caution">
    <text evidence="3">The sequence shown here is derived from an EMBL/GenBank/DDBJ whole genome shotgun (WGS) entry which is preliminary data.</text>
</comment>
<dbReference type="Proteomes" id="UP001619911">
    <property type="component" value="Unassembled WGS sequence"/>
</dbReference>
<feature type="domain" description="Stage V sporulation protein AA" evidence="2">
    <location>
        <begin position="3"/>
        <end position="87"/>
    </location>
</feature>
<evidence type="ECO:0000313" key="4">
    <source>
        <dbReference type="Proteomes" id="UP001619911"/>
    </source>
</evidence>
<feature type="transmembrane region" description="Helical" evidence="1">
    <location>
        <begin position="98"/>
        <end position="117"/>
    </location>
</feature>
<keyword evidence="1" id="KW-1133">Transmembrane helix</keyword>
<proteinExistence type="predicted"/>
<dbReference type="InterPro" id="IPR038548">
    <property type="entry name" value="SporV_AA_N_sf"/>
</dbReference>
<keyword evidence="1" id="KW-0812">Transmembrane</keyword>
<accession>A0ABW8I460</accession>
<dbReference type="RefSeq" id="WP_404313758.1">
    <property type="nucleotide sequence ID" value="NZ_JAUIYO010000001.1"/>
</dbReference>
<evidence type="ECO:0000313" key="3">
    <source>
        <dbReference type="EMBL" id="MFK2824265.1"/>
    </source>
</evidence>
<name>A0ABW8I460_9BACI</name>
<evidence type="ECO:0000256" key="1">
    <source>
        <dbReference type="SAM" id="Phobius"/>
    </source>
</evidence>
<reference evidence="3 4" key="1">
    <citation type="submission" date="2023-07" db="EMBL/GenBank/DDBJ databases">
        <title>Bacillus lucianemedeirus sp. nov, a new species isolated from an immunobiological production facility.</title>
        <authorList>
            <person name="Costa L.V."/>
            <person name="Miranda R.V.S.L."/>
            <person name="Brandao M.L.L."/>
            <person name="Reis C.M.F."/>
            <person name="Frazao A.M."/>
            <person name="Cruz F.V."/>
            <person name="Baio P.V.P."/>
            <person name="Veras J.F.C."/>
            <person name="Ramos J.N."/>
            <person name="Vieira V."/>
        </authorList>
    </citation>
    <scope>NUCLEOTIDE SEQUENCE [LARGE SCALE GENOMIC DNA]</scope>
    <source>
        <strain evidence="3 4">B190/17</strain>
    </source>
</reference>
<protein>
    <submittedName>
        <fullName evidence="3">Stage V sporulation protein AA</fullName>
    </submittedName>
</protein>
<dbReference type="Pfam" id="PF12164">
    <property type="entry name" value="SporV_AA"/>
    <property type="match status" value="1"/>
</dbReference>
<sequence length="207" mass="24207">MEASIYIRLHHRIRHPLNAQVKLREIAEVIAPESMLPDLLSTDIHQVKREEGQIVIIDAMMVVEKLHRYWPDTDIQFIGPSQTIIDTTPQSKNTSFPLFLFVWFLLFIGAALTIMNFHEDVSMLDVHIKLYEIVTGEKTDHPLIFQIPYSIGLGAGMVLFFNHLFKKRFNEEPSPLEVEMFNYQQDLDQYVIFHERKERRPDDGGRS</sequence>
<keyword evidence="4" id="KW-1185">Reference proteome</keyword>
<organism evidence="3 4">
    <name type="scientific">Bacillus lumedeiriae</name>
    <dbReference type="NCBI Taxonomy" id="3058829"/>
    <lineage>
        <taxon>Bacteria</taxon>
        <taxon>Bacillati</taxon>
        <taxon>Bacillota</taxon>
        <taxon>Bacilli</taxon>
        <taxon>Bacillales</taxon>
        <taxon>Bacillaceae</taxon>
        <taxon>Bacillus</taxon>
    </lineage>
</organism>
<dbReference type="Gene3D" id="2.60.480.10">
    <property type="entry name" value="eubacterium ventriosum atcc domain"/>
    <property type="match status" value="1"/>
</dbReference>
<keyword evidence="1" id="KW-0472">Membrane</keyword>
<evidence type="ECO:0000259" key="2">
    <source>
        <dbReference type="Pfam" id="PF12164"/>
    </source>
</evidence>
<gene>
    <name evidence="3" type="ORF">QYG89_00970</name>
</gene>